<dbReference type="InterPro" id="IPR001296">
    <property type="entry name" value="Glyco_trans_1"/>
</dbReference>
<protein>
    <submittedName>
        <fullName evidence="3">Glycosyl transferase</fullName>
    </submittedName>
</protein>
<feature type="domain" description="Glycosyltransferase subfamily 4-like N-terminal" evidence="2">
    <location>
        <begin position="15"/>
        <end position="170"/>
    </location>
</feature>
<proteinExistence type="predicted"/>
<dbReference type="Pfam" id="PF13439">
    <property type="entry name" value="Glyco_transf_4"/>
    <property type="match status" value="1"/>
</dbReference>
<dbReference type="Gene3D" id="3.40.50.2000">
    <property type="entry name" value="Glycogen Phosphorylase B"/>
    <property type="match status" value="2"/>
</dbReference>
<dbReference type="Proteomes" id="UP000286734">
    <property type="component" value="Unassembled WGS sequence"/>
</dbReference>
<dbReference type="PANTHER" id="PTHR12526">
    <property type="entry name" value="GLYCOSYLTRANSFERASE"/>
    <property type="match status" value="1"/>
</dbReference>
<evidence type="ECO:0000259" key="2">
    <source>
        <dbReference type="Pfam" id="PF13439"/>
    </source>
</evidence>
<dbReference type="RefSeq" id="WP_126200532.1">
    <property type="nucleotide sequence ID" value="NZ_PELP01000233.1"/>
</dbReference>
<dbReference type="AlphaFoldDB" id="A0A430R843"/>
<dbReference type="InterPro" id="IPR028098">
    <property type="entry name" value="Glyco_trans_4-like_N"/>
</dbReference>
<comment type="caution">
    <text evidence="3">The sequence shown here is derived from an EMBL/GenBank/DDBJ whole genome shotgun (WGS) entry which is preliminary data.</text>
</comment>
<evidence type="ECO:0000313" key="3">
    <source>
        <dbReference type="EMBL" id="RTH03481.1"/>
    </source>
</evidence>
<dbReference type="GO" id="GO:0016757">
    <property type="term" value="F:glycosyltransferase activity"/>
    <property type="evidence" value="ECO:0007669"/>
    <property type="project" value="InterPro"/>
</dbReference>
<organism evidence="3 4">
    <name type="scientific">Thermus scotoductus</name>
    <dbReference type="NCBI Taxonomy" id="37636"/>
    <lineage>
        <taxon>Bacteria</taxon>
        <taxon>Thermotogati</taxon>
        <taxon>Deinococcota</taxon>
        <taxon>Deinococci</taxon>
        <taxon>Thermales</taxon>
        <taxon>Thermaceae</taxon>
        <taxon>Thermus</taxon>
    </lineage>
</organism>
<gene>
    <name evidence="3" type="ORF">CSW47_08605</name>
</gene>
<evidence type="ECO:0000259" key="1">
    <source>
        <dbReference type="Pfam" id="PF00534"/>
    </source>
</evidence>
<accession>A0A430R843</accession>
<dbReference type="PANTHER" id="PTHR12526:SF630">
    <property type="entry name" value="GLYCOSYLTRANSFERASE"/>
    <property type="match status" value="1"/>
</dbReference>
<name>A0A430R843_THESC</name>
<evidence type="ECO:0000313" key="4">
    <source>
        <dbReference type="Proteomes" id="UP000286734"/>
    </source>
</evidence>
<dbReference type="SUPFAM" id="SSF53756">
    <property type="entry name" value="UDP-Glycosyltransferase/glycogen phosphorylase"/>
    <property type="match status" value="1"/>
</dbReference>
<feature type="domain" description="Glycosyl transferase family 1" evidence="1">
    <location>
        <begin position="181"/>
        <end position="346"/>
    </location>
</feature>
<reference evidence="3 4" key="1">
    <citation type="journal article" date="2019" name="Extremophiles">
        <title>Biogeography of thermophiles and predominance of Thermus scotoductus in domestic water heaters.</title>
        <authorList>
            <person name="Wilpiszeski R.L."/>
            <person name="Zhang Z."/>
            <person name="House C.H."/>
        </authorList>
    </citation>
    <scope>NUCLEOTIDE SEQUENCE [LARGE SCALE GENOMIC DNA]</scope>
    <source>
        <strain evidence="3 4">34_S34</strain>
    </source>
</reference>
<dbReference type="Pfam" id="PF00534">
    <property type="entry name" value="Glycos_transf_1"/>
    <property type="match status" value="1"/>
</dbReference>
<sequence length="372" mass="41450">MRKARVLHVLPNFGPGGAERMTTHLLLRLNGERFEVAAVSLFDRQGTELEDMLDRAGVRVWYLGKRLGFDPRMYWRLGRVFREFQPDVVHTHLYVLRYLLPFVLTRRARAWVHTVHSVAEKEVDRMGKWVHRMAFRLGVVPVAIAEGVARSLERVYGLKNPPLIPNGIPVADYALGESARKAWRAREGYEDRAVLLVSVARMSPPKDHFSLIQAFSMAASRNSQLRLLLVGDGPLRPEVEAQVRALDLEDKVRFLGVRTDVPEILAAADAFVLSSRWEGNPLSVMEAMAAGKPVIATAVGGVPELVQDGKSGVLVPPGDVEALAEAILRLAGDAHLRRQLGQEASKQAKERFDVSVMVKGYAALYEQLLEKS</sequence>
<dbReference type="EMBL" id="PELP01000233">
    <property type="protein sequence ID" value="RTH03481.1"/>
    <property type="molecule type" value="Genomic_DNA"/>
</dbReference>
<keyword evidence="3" id="KW-0808">Transferase</keyword>